<dbReference type="PROSITE" id="PS50297">
    <property type="entry name" value="ANK_REP_REGION"/>
    <property type="match status" value="7"/>
</dbReference>
<evidence type="ECO:0000256" key="3">
    <source>
        <dbReference type="PROSITE-ProRule" id="PRU00023"/>
    </source>
</evidence>
<name>A0A9W9LN60_9EURO</name>
<feature type="repeat" description="ANK" evidence="3">
    <location>
        <begin position="352"/>
        <end position="384"/>
    </location>
</feature>
<evidence type="ECO:0000256" key="1">
    <source>
        <dbReference type="ARBA" id="ARBA00022737"/>
    </source>
</evidence>
<organism evidence="4 5">
    <name type="scientific">Penicillium canariense</name>
    <dbReference type="NCBI Taxonomy" id="189055"/>
    <lineage>
        <taxon>Eukaryota</taxon>
        <taxon>Fungi</taxon>
        <taxon>Dikarya</taxon>
        <taxon>Ascomycota</taxon>
        <taxon>Pezizomycotina</taxon>
        <taxon>Eurotiomycetes</taxon>
        <taxon>Eurotiomycetidae</taxon>
        <taxon>Eurotiales</taxon>
        <taxon>Aspergillaceae</taxon>
        <taxon>Penicillium</taxon>
    </lineage>
</organism>
<evidence type="ECO:0008006" key="6">
    <source>
        <dbReference type="Google" id="ProtNLM"/>
    </source>
</evidence>
<feature type="repeat" description="ANK" evidence="3">
    <location>
        <begin position="220"/>
        <end position="252"/>
    </location>
</feature>
<keyword evidence="1" id="KW-0677">Repeat</keyword>
<dbReference type="Gene3D" id="1.25.40.20">
    <property type="entry name" value="Ankyrin repeat-containing domain"/>
    <property type="match status" value="2"/>
</dbReference>
<gene>
    <name evidence="4" type="ORF">N7482_005592</name>
</gene>
<feature type="repeat" description="ANK" evidence="3">
    <location>
        <begin position="155"/>
        <end position="187"/>
    </location>
</feature>
<accession>A0A9W9LN60</accession>
<dbReference type="PROSITE" id="PS50088">
    <property type="entry name" value="ANK_REPEAT"/>
    <property type="match status" value="7"/>
</dbReference>
<reference evidence="4" key="2">
    <citation type="journal article" date="2023" name="IMA Fungus">
        <title>Comparative genomic study of the Penicillium genus elucidates a diverse pangenome and 15 lateral gene transfer events.</title>
        <authorList>
            <person name="Petersen C."/>
            <person name="Sorensen T."/>
            <person name="Nielsen M.R."/>
            <person name="Sondergaard T.E."/>
            <person name="Sorensen J.L."/>
            <person name="Fitzpatrick D.A."/>
            <person name="Frisvad J.C."/>
            <person name="Nielsen K.L."/>
        </authorList>
    </citation>
    <scope>NUCLEOTIDE SEQUENCE</scope>
    <source>
        <strain evidence="4">IBT 26290</strain>
    </source>
</reference>
<sequence>MQLLDFPTELLEAIAHHLQSQADINSLLQTNRRLYCILNPHLYTFNARSCNARFSSSALSWAAEHHQLRTAKHSLRHGMTALLDWDRDPLHIATSNGDEDMVMLLLQHDAGVDCRKLRQTPLYVAATRNHEGVARLLLQNGADIESNNFEGNLYRYNTPLHIASYFGHVAMMKLLLERGANIEAENSNGNTPLIQALRGSQPTAFQLLVDSHARLTRAGESHSILHEAALEGNVGIVRVLLDRGLDPNSRDRTGRTPLVSAALQSCYGVVKLLVERKVDLEMKDHQGLTALSTCAFFGLIIPLEILLDCGADPNTSDVHGDTPLHKAVTHDQDIITRALVENGANLEAKNGSGETPLFHAVREQTEANVRFLLQQGADRTTKSDDGTTLLYLAAQFNNKVILGLLQ</sequence>
<comment type="caution">
    <text evidence="4">The sequence shown here is derived from an EMBL/GenBank/DDBJ whole genome shotgun (WGS) entry which is preliminary data.</text>
</comment>
<dbReference type="InterPro" id="IPR036770">
    <property type="entry name" value="Ankyrin_rpt-contain_sf"/>
</dbReference>
<dbReference type="OrthoDB" id="341259at2759"/>
<dbReference type="PANTHER" id="PTHR24198">
    <property type="entry name" value="ANKYRIN REPEAT AND PROTEIN KINASE DOMAIN-CONTAINING PROTEIN"/>
    <property type="match status" value="1"/>
</dbReference>
<dbReference type="AlphaFoldDB" id="A0A9W9LN60"/>
<dbReference type="GeneID" id="81426893"/>
<dbReference type="PANTHER" id="PTHR24198:SF165">
    <property type="entry name" value="ANKYRIN REPEAT-CONTAINING PROTEIN-RELATED"/>
    <property type="match status" value="1"/>
</dbReference>
<feature type="repeat" description="ANK" evidence="3">
    <location>
        <begin position="85"/>
        <end position="117"/>
    </location>
</feature>
<feature type="repeat" description="ANK" evidence="3">
    <location>
        <begin position="319"/>
        <end position="351"/>
    </location>
</feature>
<dbReference type="Pfam" id="PF12796">
    <property type="entry name" value="Ank_2"/>
    <property type="match status" value="4"/>
</dbReference>
<protein>
    <recommendedName>
        <fullName evidence="6">Ankyrin repeat-containing domain protein</fullName>
    </recommendedName>
</protein>
<evidence type="ECO:0000313" key="4">
    <source>
        <dbReference type="EMBL" id="KAJ5166811.1"/>
    </source>
</evidence>
<evidence type="ECO:0000313" key="5">
    <source>
        <dbReference type="Proteomes" id="UP001149163"/>
    </source>
</evidence>
<dbReference type="RefSeq" id="XP_056543272.1">
    <property type="nucleotide sequence ID" value="XM_056687717.1"/>
</dbReference>
<dbReference type="InterPro" id="IPR002110">
    <property type="entry name" value="Ankyrin_rpt"/>
</dbReference>
<evidence type="ECO:0000256" key="2">
    <source>
        <dbReference type="ARBA" id="ARBA00023043"/>
    </source>
</evidence>
<dbReference type="SMART" id="SM00248">
    <property type="entry name" value="ANK"/>
    <property type="match status" value="10"/>
</dbReference>
<keyword evidence="2 3" id="KW-0040">ANK repeat</keyword>
<dbReference type="EMBL" id="JAPQKN010000003">
    <property type="protein sequence ID" value="KAJ5166811.1"/>
    <property type="molecule type" value="Genomic_DNA"/>
</dbReference>
<dbReference type="Proteomes" id="UP001149163">
    <property type="component" value="Unassembled WGS sequence"/>
</dbReference>
<feature type="repeat" description="ANK" evidence="3">
    <location>
        <begin position="117"/>
        <end position="149"/>
    </location>
</feature>
<proteinExistence type="predicted"/>
<reference evidence="4" key="1">
    <citation type="submission" date="2022-11" db="EMBL/GenBank/DDBJ databases">
        <authorList>
            <person name="Petersen C."/>
        </authorList>
    </citation>
    <scope>NUCLEOTIDE SEQUENCE</scope>
    <source>
        <strain evidence="4">IBT 26290</strain>
    </source>
</reference>
<dbReference type="SUPFAM" id="SSF48403">
    <property type="entry name" value="Ankyrin repeat"/>
    <property type="match status" value="1"/>
</dbReference>
<feature type="repeat" description="ANK" evidence="3">
    <location>
        <begin position="253"/>
        <end position="285"/>
    </location>
</feature>
<keyword evidence="5" id="KW-1185">Reference proteome</keyword>